<proteinExistence type="predicted"/>
<keyword evidence="3" id="KW-1185">Reference proteome</keyword>
<evidence type="ECO:0000313" key="2">
    <source>
        <dbReference type="EMBL" id="GJJ10320.1"/>
    </source>
</evidence>
<evidence type="ECO:0000313" key="3">
    <source>
        <dbReference type="Proteomes" id="UP001050691"/>
    </source>
</evidence>
<dbReference type="Proteomes" id="UP001050691">
    <property type="component" value="Unassembled WGS sequence"/>
</dbReference>
<sequence length="213" mass="23671">MSTTEYALVFPARCDTVASSRGYWGDGRRLVGSSLLWAPSLFMDNPIIRLLERVTHLPHVPVPTTPEEKRPITAYGILIFAMGSVYFLELRLSLFWNTGGKSFVELRLATGSRNELAHRIITVSDLKASESVVIESTSLLRSSESEINPPAFCHRFPTRVVDAVERFIGPFNHTLAFLVLVIGNTADPVTPLENAQKVANLLGKSTRLVKQDY</sequence>
<comment type="caution">
    <text evidence="2">The sequence shown here is derived from an EMBL/GenBank/DDBJ whole genome shotgun (WGS) entry which is preliminary data.</text>
</comment>
<dbReference type="InterPro" id="IPR013595">
    <property type="entry name" value="Pept_S33_TAP-like_C"/>
</dbReference>
<protein>
    <recommendedName>
        <fullName evidence="1">Peptidase S33 tripeptidyl aminopeptidase-like C-terminal domain-containing protein</fullName>
    </recommendedName>
</protein>
<name>A0AAV5A7T3_9AGAM</name>
<gene>
    <name evidence="2" type="ORF">Clacol_004546</name>
</gene>
<dbReference type="AlphaFoldDB" id="A0AAV5A7T3"/>
<organism evidence="2 3">
    <name type="scientific">Clathrus columnatus</name>
    <dbReference type="NCBI Taxonomy" id="1419009"/>
    <lineage>
        <taxon>Eukaryota</taxon>
        <taxon>Fungi</taxon>
        <taxon>Dikarya</taxon>
        <taxon>Basidiomycota</taxon>
        <taxon>Agaricomycotina</taxon>
        <taxon>Agaricomycetes</taxon>
        <taxon>Phallomycetidae</taxon>
        <taxon>Phallales</taxon>
        <taxon>Clathraceae</taxon>
        <taxon>Clathrus</taxon>
    </lineage>
</organism>
<feature type="domain" description="Peptidase S33 tripeptidyl aminopeptidase-like C-terminal" evidence="1">
    <location>
        <begin position="153"/>
        <end position="211"/>
    </location>
</feature>
<evidence type="ECO:0000259" key="1">
    <source>
        <dbReference type="Pfam" id="PF08386"/>
    </source>
</evidence>
<dbReference type="EMBL" id="BPWL01000005">
    <property type="protein sequence ID" value="GJJ10320.1"/>
    <property type="molecule type" value="Genomic_DNA"/>
</dbReference>
<reference evidence="2" key="1">
    <citation type="submission" date="2021-10" db="EMBL/GenBank/DDBJ databases">
        <title>De novo Genome Assembly of Clathrus columnatus (Basidiomycota, Fungi) Using Illumina and Nanopore Sequence Data.</title>
        <authorList>
            <person name="Ogiso-Tanaka E."/>
            <person name="Itagaki H."/>
            <person name="Hosoya T."/>
            <person name="Hosaka K."/>
        </authorList>
    </citation>
    <scope>NUCLEOTIDE SEQUENCE</scope>
    <source>
        <strain evidence="2">MO-923</strain>
    </source>
</reference>
<accession>A0AAV5A7T3</accession>
<dbReference type="Pfam" id="PF08386">
    <property type="entry name" value="Abhydrolase_4"/>
    <property type="match status" value="1"/>
</dbReference>